<evidence type="ECO:0000313" key="4">
    <source>
        <dbReference type="EMBL" id="KAK6335677.1"/>
    </source>
</evidence>
<keyword evidence="3" id="KW-0812">Transmembrane</keyword>
<feature type="transmembrane region" description="Helical" evidence="3">
    <location>
        <begin position="28"/>
        <end position="50"/>
    </location>
</feature>
<reference evidence="4 5" key="1">
    <citation type="submission" date="2019-10" db="EMBL/GenBank/DDBJ databases">
        <authorList>
            <person name="Palmer J.M."/>
        </authorList>
    </citation>
    <scope>NUCLEOTIDE SEQUENCE [LARGE SCALE GENOMIC DNA]</scope>
    <source>
        <strain evidence="4 5">TWF696</strain>
    </source>
</reference>
<dbReference type="EMBL" id="JAVHNQ010000012">
    <property type="protein sequence ID" value="KAK6335677.1"/>
    <property type="molecule type" value="Genomic_DNA"/>
</dbReference>
<keyword evidence="3" id="KW-1133">Transmembrane helix</keyword>
<sequence>MAPEYAGRVFNGVFYQERVTREERRHEFLRIVFTYALLNGISILLIHLTIAPIIDPHVYKPVTAKKVGVIIFRLFSGCWSLITAFYNFVGCVFAIRGFRRWWKDWNNEYELSIARAPQDDVEEIVEEDIEEDEEEYEDAEEELGQSTAVGFYPPAEDMTVSVDAFARNNPYTAVRRMHSGNYAAARKSKRGSYPLEPYRTPADHDPIIEEPADEEDLDITGSDSRDDSGQGREAFFPNLPAAGVSVPRIADLYPFESTEQATSSKAASPNPATATDEPAKENRPENKKKDRKGKGVVRFKNVDDDDDDGKQNATTEGQKATQDTSTTSIDTPTPPKSVGLAQRIVDAFSPNARVETSADRSDGSGSAGATGVRRLRSVLPISKKADPENENPHAEFEAWRTEIVKRMIAYGTHRDQLAVTNIMNNAIWSQVGDHMKRELLLEIQRKEEERRERELMRQWLRVQQLRELEARERAENRATSWRQLRSRELSHGQHSQRPSPSSRSPRARGPAPQVTEASEKTTPETWRHSRWLRFVIFTIGILFCTLVTVVPPFLAIGGDFIAHDYQFIHGCDRARWDITLDASGLHPEKDNIYNRAIFKDRLGRGFEKEFTMNLEGMVTYGAGLDPSLINEHRGYVFYLSKRDLAYQPDGGENVKFPYPVIVAYDIFKHAFYAHEDIWRDLNNEEFFDESAFMNASMSIFPTEGIWLEKEEEDGYCGQPKRLLKNDFDERIIWTLVDDRKDCTTLRVCASRKATRRQVVIAVGTILQRLTLSASCCAKAPGNDATVGGEPWGD</sequence>
<feature type="compositionally biased region" description="Basic and acidic residues" evidence="2">
    <location>
        <begin position="277"/>
        <end position="288"/>
    </location>
</feature>
<evidence type="ECO:0000313" key="5">
    <source>
        <dbReference type="Proteomes" id="UP001375240"/>
    </source>
</evidence>
<feature type="region of interest" description="Disordered" evidence="2">
    <location>
        <begin position="257"/>
        <end position="371"/>
    </location>
</feature>
<feature type="region of interest" description="Disordered" evidence="2">
    <location>
        <begin position="479"/>
        <end position="522"/>
    </location>
</feature>
<keyword evidence="3" id="KW-0472">Membrane</keyword>
<feature type="transmembrane region" description="Helical" evidence="3">
    <location>
        <begin position="534"/>
        <end position="554"/>
    </location>
</feature>
<feature type="compositionally biased region" description="Polar residues" evidence="2">
    <location>
        <begin position="311"/>
        <end position="320"/>
    </location>
</feature>
<dbReference type="Proteomes" id="UP001375240">
    <property type="component" value="Unassembled WGS sequence"/>
</dbReference>
<feature type="compositionally biased region" description="Polar residues" evidence="2">
    <location>
        <begin position="257"/>
        <end position="273"/>
    </location>
</feature>
<evidence type="ECO:0000256" key="1">
    <source>
        <dbReference type="SAM" id="Coils"/>
    </source>
</evidence>
<dbReference type="AlphaFoldDB" id="A0AAV9U495"/>
<keyword evidence="5" id="KW-1185">Reference proteome</keyword>
<feature type="coiled-coil region" evidence="1">
    <location>
        <begin position="122"/>
        <end position="149"/>
    </location>
</feature>
<comment type="caution">
    <text evidence="4">The sequence shown here is derived from an EMBL/GenBank/DDBJ whole genome shotgun (WGS) entry which is preliminary data.</text>
</comment>
<evidence type="ECO:0000256" key="2">
    <source>
        <dbReference type="SAM" id="MobiDB-lite"/>
    </source>
</evidence>
<accession>A0AAV9U495</accession>
<gene>
    <name evidence="4" type="ORF">TWF696_002443</name>
</gene>
<keyword evidence="1" id="KW-0175">Coiled coil</keyword>
<feature type="compositionally biased region" description="Acidic residues" evidence="2">
    <location>
        <begin position="208"/>
        <end position="218"/>
    </location>
</feature>
<feature type="compositionally biased region" description="Low complexity" evidence="2">
    <location>
        <begin position="321"/>
        <end position="331"/>
    </location>
</feature>
<feature type="compositionally biased region" description="Low complexity" evidence="2">
    <location>
        <begin position="492"/>
        <end position="512"/>
    </location>
</feature>
<feature type="region of interest" description="Disordered" evidence="2">
    <location>
        <begin position="183"/>
        <end position="239"/>
    </location>
</feature>
<organism evidence="4 5">
    <name type="scientific">Orbilia brochopaga</name>
    <dbReference type="NCBI Taxonomy" id="3140254"/>
    <lineage>
        <taxon>Eukaryota</taxon>
        <taxon>Fungi</taxon>
        <taxon>Dikarya</taxon>
        <taxon>Ascomycota</taxon>
        <taxon>Pezizomycotina</taxon>
        <taxon>Orbiliomycetes</taxon>
        <taxon>Orbiliales</taxon>
        <taxon>Orbiliaceae</taxon>
        <taxon>Orbilia</taxon>
    </lineage>
</organism>
<feature type="transmembrane region" description="Helical" evidence="3">
    <location>
        <begin position="70"/>
        <end position="95"/>
    </location>
</feature>
<proteinExistence type="predicted"/>
<protein>
    <submittedName>
        <fullName evidence="4">Uncharacterized protein</fullName>
    </submittedName>
</protein>
<evidence type="ECO:0000256" key="3">
    <source>
        <dbReference type="SAM" id="Phobius"/>
    </source>
</evidence>
<name>A0AAV9U495_9PEZI</name>